<evidence type="ECO:0000256" key="1">
    <source>
        <dbReference type="ARBA" id="ARBA00003022"/>
    </source>
</evidence>
<dbReference type="CDD" id="cd03368">
    <property type="entry name" value="Ribosomal_S12"/>
    <property type="match status" value="1"/>
</dbReference>
<keyword evidence="9 11" id="KW-0820">tRNA-binding</keyword>
<dbReference type="HAMAP" id="MF_00403_B">
    <property type="entry name" value="Ribosomal_uS12_B"/>
    <property type="match status" value="1"/>
</dbReference>
<evidence type="ECO:0000256" key="11">
    <source>
        <dbReference type="RuleBase" id="RU003623"/>
    </source>
</evidence>
<name>A0A0G1P399_9BACT</name>
<dbReference type="PATRIC" id="fig|1619042.3.peg.99"/>
<evidence type="ECO:0000256" key="2">
    <source>
        <dbReference type="ARBA" id="ARBA00005657"/>
    </source>
</evidence>
<reference evidence="12 13" key="1">
    <citation type="journal article" date="2015" name="Nature">
        <title>rRNA introns, odd ribosomes, and small enigmatic genomes across a large radiation of phyla.</title>
        <authorList>
            <person name="Brown C.T."/>
            <person name="Hug L.A."/>
            <person name="Thomas B.C."/>
            <person name="Sharon I."/>
            <person name="Castelle C.J."/>
            <person name="Singh A."/>
            <person name="Wilkins M.J."/>
            <person name="Williams K.H."/>
            <person name="Banfield J.F."/>
        </authorList>
    </citation>
    <scope>NUCLEOTIDE SEQUENCE [LARGE SCALE GENOMIC DNA]</scope>
</reference>
<evidence type="ECO:0000256" key="8">
    <source>
        <dbReference type="ARBA" id="ARBA00035161"/>
    </source>
</evidence>
<dbReference type="InterPro" id="IPR005679">
    <property type="entry name" value="Ribosomal_uS12_bac"/>
</dbReference>
<dbReference type="InterPro" id="IPR006032">
    <property type="entry name" value="Ribosomal_uS12"/>
</dbReference>
<evidence type="ECO:0000256" key="6">
    <source>
        <dbReference type="ARBA" id="ARBA00023274"/>
    </source>
</evidence>
<dbReference type="Gene3D" id="2.40.50.140">
    <property type="entry name" value="Nucleic acid-binding proteins"/>
    <property type="match status" value="1"/>
</dbReference>
<sequence length="141" mass="15835">MATINQLIRKGRSQKARKTKTPALQFTLDTLHRKSTELPHGSPFKRGVCTKVYTTTPKKPNSALRKVAKVRLSNGQEVIAYIPGEGHNLQEHSIVLLRGGRVKDLPGVRYHIVRGVYDTQGVEARRRGRSVYGAKRPKVKK</sequence>
<dbReference type="AlphaFoldDB" id="A0A0G1P399"/>
<dbReference type="GO" id="GO:0006412">
    <property type="term" value="P:translation"/>
    <property type="evidence" value="ECO:0007669"/>
    <property type="project" value="UniProtKB-UniRule"/>
</dbReference>
<keyword evidence="3 9" id="KW-0699">rRNA-binding</keyword>
<comment type="caution">
    <text evidence="12">The sequence shown here is derived from an EMBL/GenBank/DDBJ whole genome shotgun (WGS) entry which is preliminary data.</text>
</comment>
<dbReference type="Proteomes" id="UP000034175">
    <property type="component" value="Unassembled WGS sequence"/>
</dbReference>
<dbReference type="GO" id="GO:0003735">
    <property type="term" value="F:structural constituent of ribosome"/>
    <property type="evidence" value="ECO:0007669"/>
    <property type="project" value="InterPro"/>
</dbReference>
<evidence type="ECO:0000256" key="7">
    <source>
        <dbReference type="ARBA" id="ARBA00024962"/>
    </source>
</evidence>
<comment type="function">
    <text evidence="7 9 11">Interacts with and stabilizes bases of the 16S rRNA that are involved in tRNA selection in the A site and with the mRNA backbone. Located at the interface of the 30S and 50S subunits, it traverses the body of the 30S subunit contacting proteins on the other side and probably holding the rRNA structure together. The combined cluster of proteins S8, S12 and S17 appears to hold together the shoulder and platform of the 30S subunit.</text>
</comment>
<dbReference type="NCBIfam" id="TIGR00981">
    <property type="entry name" value="rpsL_bact"/>
    <property type="match status" value="1"/>
</dbReference>
<dbReference type="Pfam" id="PF00164">
    <property type="entry name" value="Ribosom_S12_S23"/>
    <property type="match status" value="1"/>
</dbReference>
<comment type="function">
    <text evidence="1 9 11">With S4 and S5 plays an important role in translational accuracy.</text>
</comment>
<keyword evidence="4 9" id="KW-0694">RNA-binding</keyword>
<dbReference type="PRINTS" id="PR01034">
    <property type="entry name" value="RIBOSOMALS12"/>
</dbReference>
<proteinExistence type="inferred from homology"/>
<accession>A0A0G1P399</accession>
<evidence type="ECO:0000256" key="3">
    <source>
        <dbReference type="ARBA" id="ARBA00022730"/>
    </source>
</evidence>
<keyword evidence="5 9" id="KW-0689">Ribosomal protein</keyword>
<dbReference type="InterPro" id="IPR012340">
    <property type="entry name" value="NA-bd_OB-fold"/>
</dbReference>
<gene>
    <name evidence="9" type="primary">rpsL</name>
    <name evidence="12" type="ORF">UX39_C0001G0089</name>
</gene>
<evidence type="ECO:0000256" key="4">
    <source>
        <dbReference type="ARBA" id="ARBA00022884"/>
    </source>
</evidence>
<dbReference type="PIRSF" id="PIRSF002133">
    <property type="entry name" value="Ribosomal_S12/S23"/>
    <property type="match status" value="1"/>
</dbReference>
<organism evidence="12 13">
    <name type="scientific">Candidatus Magasanikbacteria bacterium GW2011_GWA2_46_17</name>
    <dbReference type="NCBI Taxonomy" id="1619042"/>
    <lineage>
        <taxon>Bacteria</taxon>
        <taxon>Candidatus Magasanikiibacteriota</taxon>
    </lineage>
</organism>
<comment type="subunit">
    <text evidence="9 11">Part of the 30S ribosomal subunit. Contacts proteins S8 and S17. May interact with IF1 in the 30S initiation complex.</text>
</comment>
<dbReference type="GO" id="GO:0000049">
    <property type="term" value="F:tRNA binding"/>
    <property type="evidence" value="ECO:0007669"/>
    <property type="project" value="UniProtKB-UniRule"/>
</dbReference>
<dbReference type="SUPFAM" id="SSF50249">
    <property type="entry name" value="Nucleic acid-binding proteins"/>
    <property type="match status" value="1"/>
</dbReference>
<comment type="similarity">
    <text evidence="2 9 10">Belongs to the universal ribosomal protein uS12 family.</text>
</comment>
<keyword evidence="6 9" id="KW-0687">Ribonucleoprotein</keyword>
<evidence type="ECO:0000256" key="5">
    <source>
        <dbReference type="ARBA" id="ARBA00022980"/>
    </source>
</evidence>
<dbReference type="PROSITE" id="PS00055">
    <property type="entry name" value="RIBOSOMAL_S12"/>
    <property type="match status" value="1"/>
</dbReference>
<dbReference type="GO" id="GO:0019843">
    <property type="term" value="F:rRNA binding"/>
    <property type="evidence" value="ECO:0007669"/>
    <property type="project" value="UniProtKB-UniRule"/>
</dbReference>
<dbReference type="FunFam" id="2.40.50.140:FF:000001">
    <property type="entry name" value="30S ribosomal protein S12"/>
    <property type="match status" value="1"/>
</dbReference>
<evidence type="ECO:0000313" key="13">
    <source>
        <dbReference type="Proteomes" id="UP000034175"/>
    </source>
</evidence>
<evidence type="ECO:0000256" key="9">
    <source>
        <dbReference type="HAMAP-Rule" id="MF_00403"/>
    </source>
</evidence>
<protein>
    <recommendedName>
        <fullName evidence="8 9">Small ribosomal subunit protein uS12</fullName>
    </recommendedName>
</protein>
<dbReference type="GO" id="GO:0015935">
    <property type="term" value="C:small ribosomal subunit"/>
    <property type="evidence" value="ECO:0007669"/>
    <property type="project" value="InterPro"/>
</dbReference>
<evidence type="ECO:0000313" key="12">
    <source>
        <dbReference type="EMBL" id="KKU27369.1"/>
    </source>
</evidence>
<dbReference type="EMBL" id="LCMA01000001">
    <property type="protein sequence ID" value="KKU27369.1"/>
    <property type="molecule type" value="Genomic_DNA"/>
</dbReference>
<dbReference type="PANTHER" id="PTHR11652">
    <property type="entry name" value="30S RIBOSOMAL PROTEIN S12 FAMILY MEMBER"/>
    <property type="match status" value="1"/>
</dbReference>
<evidence type="ECO:0000256" key="10">
    <source>
        <dbReference type="RuleBase" id="RU003622"/>
    </source>
</evidence>